<dbReference type="EMBL" id="JJPR01000074">
    <property type="protein sequence ID" value="KKG87171.1"/>
    <property type="molecule type" value="Genomic_DNA"/>
</dbReference>
<evidence type="ECO:0000313" key="5">
    <source>
        <dbReference type="EMBL" id="KKG29963.1"/>
    </source>
</evidence>
<evidence type="ECO:0000313" key="64">
    <source>
        <dbReference type="Proteomes" id="UP000034064"/>
    </source>
</evidence>
<dbReference type="Proteomes" id="UP000034040">
    <property type="component" value="Unassembled WGS sequence"/>
</dbReference>
<dbReference type="Proteomes" id="UP000034001">
    <property type="component" value="Unassembled WGS sequence"/>
</dbReference>
<evidence type="ECO:0000313" key="6">
    <source>
        <dbReference type="EMBL" id="KKG33715.1"/>
    </source>
</evidence>
<dbReference type="Proteomes" id="UP000034195">
    <property type="component" value="Unassembled WGS sequence"/>
</dbReference>
<dbReference type="Proteomes" id="UP000033987">
    <property type="component" value="Unassembled WGS sequence"/>
</dbReference>
<evidence type="ECO:0000313" key="68">
    <source>
        <dbReference type="Proteomes" id="UP000034152"/>
    </source>
</evidence>
<dbReference type="EMBL" id="JJQG01000168">
    <property type="protein sequence ID" value="KKH33854.1"/>
    <property type="molecule type" value="Genomic_DNA"/>
</dbReference>
<dbReference type="Proteomes" id="UP000034921">
    <property type="component" value="Unassembled WGS sequence"/>
</dbReference>
<dbReference type="EMBL" id="JJPS01000185">
    <property type="protein sequence ID" value="KKG86808.1"/>
    <property type="molecule type" value="Genomic_DNA"/>
</dbReference>
<dbReference type="EMBL" id="JJQV01000008">
    <property type="protein sequence ID" value="KKH86522.1"/>
    <property type="molecule type" value="Genomic_DNA"/>
</dbReference>
<dbReference type="Proteomes" id="UP000034259">
    <property type="component" value="Unassembled WGS sequence"/>
</dbReference>
<name>A0A0F8S1S4_METMZ</name>
<evidence type="ECO:0000313" key="89">
    <source>
        <dbReference type="Proteomes" id="UP000034672"/>
    </source>
</evidence>
<evidence type="ECO:0000313" key="98">
    <source>
        <dbReference type="Proteomes" id="UP000034925"/>
    </source>
</evidence>
<evidence type="ECO:0000313" key="91">
    <source>
        <dbReference type="Proteomes" id="UP000034733"/>
    </source>
</evidence>
<evidence type="ECO:0000313" key="55">
    <source>
        <dbReference type="Proteomes" id="UP000033878"/>
    </source>
</evidence>
<evidence type="ECO:0000313" key="40">
    <source>
        <dbReference type="EMBL" id="KKH60786.1"/>
    </source>
</evidence>
<dbReference type="EMBL" id="JJQK01000045">
    <property type="protein sequence ID" value="KKH54918.1"/>
    <property type="molecule type" value="Genomic_DNA"/>
</dbReference>
<dbReference type="EMBL" id="JJPA01000067">
    <property type="protein sequence ID" value="KKG35604.1"/>
    <property type="molecule type" value="Genomic_DNA"/>
</dbReference>
<dbReference type="Proteomes" id="UP000034064">
    <property type="component" value="Unassembled WGS sequence"/>
</dbReference>
<dbReference type="Proteomes" id="UP000034047">
    <property type="component" value="Unassembled WGS sequence"/>
</dbReference>
<evidence type="ECO:0000313" key="19">
    <source>
        <dbReference type="EMBL" id="KKG81816.1"/>
    </source>
</evidence>
<evidence type="ECO:0000313" key="94">
    <source>
        <dbReference type="Proteomes" id="UP000034820"/>
    </source>
</evidence>
<evidence type="ECO:0000313" key="70">
    <source>
        <dbReference type="Proteomes" id="UP000034227"/>
    </source>
</evidence>
<dbReference type="Proteomes" id="UP000034842">
    <property type="component" value="Unassembled WGS sequence"/>
</dbReference>
<evidence type="ECO:0000313" key="56">
    <source>
        <dbReference type="Proteomes" id="UP000033885"/>
    </source>
</evidence>
<dbReference type="EMBL" id="JJQR01000160">
    <property type="protein sequence ID" value="KKH71132.1"/>
    <property type="molecule type" value="Genomic_DNA"/>
</dbReference>
<dbReference type="Proteomes" id="UP000034074">
    <property type="component" value="Unassembled WGS sequence"/>
</dbReference>
<evidence type="ECO:0000313" key="4">
    <source>
        <dbReference type="EMBL" id="KKG13312.1"/>
    </source>
</evidence>
<evidence type="ECO:0000313" key="9">
    <source>
        <dbReference type="EMBL" id="KKG39887.1"/>
    </source>
</evidence>
<dbReference type="Proteomes" id="UP000034758">
    <property type="component" value="Unassembled WGS sequence"/>
</dbReference>
<dbReference type="Proteomes" id="UP000034142">
    <property type="component" value="Unassembled WGS sequence"/>
</dbReference>
<evidence type="ECO:0000313" key="33">
    <source>
        <dbReference type="EMBL" id="KKH27411.1"/>
    </source>
</evidence>
<evidence type="ECO:0000313" key="37">
    <source>
        <dbReference type="EMBL" id="KKH41398.1"/>
    </source>
</evidence>
<evidence type="ECO:0000313" key="46">
    <source>
        <dbReference type="EMBL" id="KKH78236.1"/>
    </source>
</evidence>
<evidence type="ECO:0000313" key="2">
    <source>
        <dbReference type="EMBL" id="KKG02625.1"/>
    </source>
</evidence>
<evidence type="ECO:0000313" key="74">
    <source>
        <dbReference type="Proteomes" id="UP000034259"/>
    </source>
</evidence>
<evidence type="ECO:0000313" key="1">
    <source>
        <dbReference type="EMBL" id="KKF99378.1"/>
    </source>
</evidence>
<evidence type="ECO:0000313" key="72">
    <source>
        <dbReference type="Proteomes" id="UP000034243"/>
    </source>
</evidence>
<evidence type="ECO:0000313" key="78">
    <source>
        <dbReference type="Proteomes" id="UP000034387"/>
    </source>
</evidence>
<evidence type="ECO:0000313" key="20">
    <source>
        <dbReference type="EMBL" id="KKG83110.1"/>
    </source>
</evidence>
<dbReference type="EMBL" id="JJOS01000035">
    <property type="protein sequence ID" value="KKG04362.1"/>
    <property type="molecule type" value="Genomic_DNA"/>
</dbReference>
<evidence type="ECO:0000313" key="58">
    <source>
        <dbReference type="Proteomes" id="UP000033933"/>
    </source>
</evidence>
<dbReference type="EMBL" id="JJQO01000287">
    <property type="protein sequence ID" value="KKH60786.1"/>
    <property type="molecule type" value="Genomic_DNA"/>
</dbReference>
<evidence type="ECO:0000313" key="59">
    <source>
        <dbReference type="Proteomes" id="UP000033987"/>
    </source>
</evidence>
<dbReference type="EMBL" id="JJPJ01000046">
    <property type="protein sequence ID" value="KKG63832.1"/>
    <property type="molecule type" value="Genomic_DNA"/>
</dbReference>
<evidence type="ECO:0000313" key="17">
    <source>
        <dbReference type="EMBL" id="KKG74756.1"/>
    </source>
</evidence>
<dbReference type="Proteomes" id="UP000034243">
    <property type="component" value="Unassembled WGS sequence"/>
</dbReference>
<evidence type="ECO:0000313" key="53">
    <source>
        <dbReference type="Proteomes" id="UP000033814"/>
    </source>
</evidence>
<dbReference type="EMBL" id="JJPB01000037">
    <property type="protein sequence ID" value="KKG33715.1"/>
    <property type="molecule type" value="Genomic_DNA"/>
</dbReference>
<keyword evidence="85" id="KW-1185">Reference proteome</keyword>
<evidence type="ECO:0000313" key="50">
    <source>
        <dbReference type="EMBL" id="KKH99024.1"/>
    </source>
</evidence>
<dbReference type="EMBL" id="JJPQ01000061">
    <property type="protein sequence ID" value="KKG83110.1"/>
    <property type="molecule type" value="Genomic_DNA"/>
</dbReference>
<dbReference type="Proteomes" id="UP000034950">
    <property type="component" value="Unassembled WGS sequence"/>
</dbReference>
<evidence type="ECO:0000313" key="48">
    <source>
        <dbReference type="EMBL" id="KKH89112.1"/>
    </source>
</evidence>
<dbReference type="Proteomes" id="UP000034409">
    <property type="component" value="Unassembled WGS sequence"/>
</dbReference>
<dbReference type="Proteomes" id="UP000034338">
    <property type="component" value="Unassembled WGS sequence"/>
</dbReference>
<dbReference type="EMBL" id="JJPY01000041">
    <property type="protein sequence ID" value="KKH10260.1"/>
    <property type="molecule type" value="Genomic_DNA"/>
</dbReference>
<evidence type="ECO:0000313" key="76">
    <source>
        <dbReference type="Proteomes" id="UP000034298"/>
    </source>
</evidence>
<dbReference type="Proteomes" id="UP000034279">
    <property type="component" value="Unassembled WGS sequence"/>
</dbReference>
<evidence type="ECO:0000313" key="11">
    <source>
        <dbReference type="EMBL" id="KKG53026.1"/>
    </source>
</evidence>
<dbReference type="Proteomes" id="UP000034152">
    <property type="component" value="Unassembled WGS sequence"/>
</dbReference>
<evidence type="ECO:0000313" key="10">
    <source>
        <dbReference type="EMBL" id="KKG48721.1"/>
    </source>
</evidence>
<dbReference type="EMBL" id="JJPE01000003">
    <property type="protein sequence ID" value="KKG48721.1"/>
    <property type="molecule type" value="Genomic_DNA"/>
</dbReference>
<dbReference type="Proteomes" id="UP000033933">
    <property type="component" value="Unassembled WGS sequence"/>
</dbReference>
<evidence type="ECO:0000313" key="36">
    <source>
        <dbReference type="EMBL" id="KKH35641.1"/>
    </source>
</evidence>
<reference evidence="53 54" key="1">
    <citation type="journal article" date="2015" name="ISME J.">
        <title>Genomic and phenotypic differentiation among Methanosarcina mazei populations from Columbia River sediment.</title>
        <authorList>
            <person name="Youngblut N.D."/>
            <person name="Wirth J.S."/>
            <person name="Henriksen J.R."/>
            <person name="Smith M."/>
            <person name="Simon H."/>
            <person name="Metcalf W.W."/>
            <person name="Whitaker R.J."/>
        </authorList>
    </citation>
    <scope>NUCLEOTIDE SEQUENCE [LARGE SCALE GENOMIC DNA]</scope>
    <source>
        <strain evidence="29 64">1.F.A.1A.3</strain>
        <strain evidence="30 91">1.F.A.1B.3</strain>
        <strain evidence="31 59">1.F.A.1B.4</strain>
        <strain evidence="33 70">1.F.A.2.8</strain>
        <strain evidence="32 97">1.F.M.0.5</strain>
        <strain evidence="34 77">1.H.A.0.1</strain>
        <strain evidence="35 92">1.H.A.1A.1</strain>
        <strain evidence="37 61">1.H.A.1A.3</strain>
        <strain evidence="36 89">1.H.A.1A.4</strain>
        <strain evidence="39 74">1.H.A.2.1</strain>
        <strain evidence="38 71">1.H.A.2.3</strain>
        <strain evidence="41 82">1.H.A.2.6</strain>
        <strain evidence="40 90">1.H.A.2.7</strain>
        <strain evidence="42">1.H.A.2.8</strain>
        <strain evidence="43 58">1.H.M.0.1</strain>
        <strain evidence="44 98">1.H.M.1A.1</strain>
        <strain evidence="45 62">1.H.M.1A.2</strain>
        <strain evidence="46 95">1.H.M.1A.3</strain>
        <strain evidence="48 68">1.H.M.2.1</strain>
        <strain evidence="47 53">1.H.M.2.2</strain>
        <strain evidence="49 99">1.H.M.2.3</strain>
        <strain evidence="50 96">1.H.T.2.1</strain>
        <strain evidence="51 56">1.H.T.2.3</strain>
        <strain evidence="2 66">2.F.A.2.3</strain>
        <strain evidence="3 85">2.F.A.2.4</strain>
        <strain evidence="1 86">2.F.T.0.2</strain>
        <strain evidence="4 63">2.F.T.2.6</strain>
        <strain evidence="7 79">3.F.A.1A.1</strain>
        <strain evidence="6 55">3.F.A.1A.3</strain>
        <strain evidence="5 76">3.F.A.1B.1</strain>
        <strain evidence="8 84">3.F.A.2.12</strain>
        <strain evidence="10 88">3.F.A.2.3</strain>
        <strain evidence="9 67">3.F.A.2.5</strain>
        <strain evidence="11 69">3.F.A.2.6</strain>
        <strain evidence="12 72">3.F.A.2.7</strain>
        <strain evidence="14 75">3.F.T.1A.2</strain>
        <strain evidence="13 83">3.F.T.1A.4</strain>
        <strain evidence="15 81">3.F.T.2.1</strain>
        <strain evidence="18">3.H.A.1A.1</strain>
        <strain evidence="17 65">3.H.A.1A.2</strain>
        <strain evidence="16 60">3.H.A.2.1</strain>
        <strain evidence="19 93">3.H.A.2.4</strain>
        <strain evidence="20 57">3.H.A.2.5</strain>
        <strain evidence="22 101">3.H.A.2.6</strain>
        <strain evidence="21 80">3.H.A.2.8</strain>
        <strain evidence="23 87">3.H.M.1A.1</strain>
        <strain evidence="24 54">3.H.M.1B.2</strain>
        <strain evidence="25 73">3.H.M.1B.5</strain>
        <strain evidence="26 78">3.H.M.2.7</strain>
        <strain evidence="27 94">3.H.T.1A.1</strain>
        <strain evidence="28 100">3.H.T.1A.2</strain>
    </source>
</reference>
<dbReference type="Proteomes" id="UP000034232">
    <property type="component" value="Unassembled WGS sequence"/>
</dbReference>
<evidence type="ECO:0000313" key="88">
    <source>
        <dbReference type="Proteomes" id="UP000034667"/>
    </source>
</evidence>
<evidence type="ECO:0000313" key="32">
    <source>
        <dbReference type="EMBL" id="KKH27090.1"/>
    </source>
</evidence>
<evidence type="ECO:0000313" key="24">
    <source>
        <dbReference type="EMBL" id="KKG99891.1"/>
    </source>
</evidence>
<evidence type="ECO:0000313" key="42">
    <source>
        <dbReference type="EMBL" id="KKH62139.1"/>
    </source>
</evidence>
<dbReference type="EMBL" id="JJQA01000106">
    <property type="protein sequence ID" value="KKH14094.1"/>
    <property type="molecule type" value="Genomic_DNA"/>
</dbReference>
<dbReference type="Proteomes" id="UP000034399">
    <property type="component" value="Unassembled WGS sequence"/>
</dbReference>
<dbReference type="EMBL" id="JJPV01000062">
    <property type="protein sequence ID" value="KKG99891.1"/>
    <property type="molecule type" value="Genomic_DNA"/>
</dbReference>
<dbReference type="EMBL" id="JJQP01000268">
    <property type="protein sequence ID" value="KKH62139.1"/>
    <property type="molecule type" value="Genomic_DNA"/>
</dbReference>
<evidence type="ECO:0000313" key="51">
    <source>
        <dbReference type="EMBL" id="KKI01829.1"/>
    </source>
</evidence>
<dbReference type="Proteomes" id="UP000034566">
    <property type="component" value="Unassembled WGS sequence"/>
</dbReference>
<evidence type="ECO:0000313" key="81">
    <source>
        <dbReference type="Proteomes" id="UP000034424"/>
    </source>
</evidence>
<evidence type="ECO:0000313" key="87">
    <source>
        <dbReference type="Proteomes" id="UP000034657"/>
    </source>
</evidence>
<dbReference type="EMBL" id="JJQD01000116">
    <property type="protein sequence ID" value="KKH27411.1"/>
    <property type="molecule type" value="Genomic_DNA"/>
</dbReference>
<dbReference type="Proteomes" id="UP000034820">
    <property type="component" value="Unassembled WGS sequence"/>
</dbReference>
<evidence type="ECO:0000313" key="22">
    <source>
        <dbReference type="EMBL" id="KKG87171.1"/>
    </source>
</evidence>
<evidence type="ECO:0000313" key="14">
    <source>
        <dbReference type="EMBL" id="KKG63832.1"/>
    </source>
</evidence>
<dbReference type="EMBL" id="JJQC01000020">
    <property type="protein sequence ID" value="KKH24723.1"/>
    <property type="molecule type" value="Genomic_DNA"/>
</dbReference>
<dbReference type="EMBL" id="JJPP01000038">
    <property type="protein sequence ID" value="KKG81816.1"/>
    <property type="molecule type" value="Genomic_DNA"/>
</dbReference>
<evidence type="ECO:0000313" key="101">
    <source>
        <dbReference type="Proteomes" id="UP000034950"/>
    </source>
</evidence>
<evidence type="ECO:0000313" key="92">
    <source>
        <dbReference type="Proteomes" id="UP000034758"/>
    </source>
</evidence>
<evidence type="ECO:0000313" key="62">
    <source>
        <dbReference type="Proteomes" id="UP000034040"/>
    </source>
</evidence>
<dbReference type="Proteomes" id="UP000033814">
    <property type="component" value="Unassembled WGS sequence"/>
</dbReference>
<dbReference type="Proteomes" id="UP000034227">
    <property type="component" value="Unassembled WGS sequence"/>
</dbReference>
<evidence type="ECO:0000313" key="3">
    <source>
        <dbReference type="EMBL" id="KKG04362.1"/>
    </source>
</evidence>
<dbReference type="EMBL" id="JJQT01000126">
    <property type="protein sequence ID" value="KKH78236.1"/>
    <property type="molecule type" value="Genomic_DNA"/>
</dbReference>
<evidence type="ECO:0000313" key="66">
    <source>
        <dbReference type="Proteomes" id="UP000034142"/>
    </source>
</evidence>
<dbReference type="Proteomes" id="UP000034925">
    <property type="component" value="Unassembled WGS sequence"/>
</dbReference>
<evidence type="ECO:0000313" key="16">
    <source>
        <dbReference type="EMBL" id="KKG70416.1"/>
    </source>
</evidence>
<sequence length="59" mass="6739">MSFRTFSLSKIDFPVGWKKSMHHFLFYPAFISYSSSITEACMSVITSGFFECPCPENAE</sequence>
<dbReference type="EMBL" id="JJQM01000166">
    <property type="protein sequence ID" value="KKH51458.1"/>
    <property type="molecule type" value="Genomic_DNA"/>
</dbReference>
<dbReference type="Proteomes" id="UP000034151">
    <property type="component" value="Unassembled WGS sequence"/>
</dbReference>
<evidence type="ECO:0000313" key="47">
    <source>
        <dbReference type="EMBL" id="KKH86522.1"/>
    </source>
</evidence>
<dbReference type="Proteomes" id="UP000034424">
    <property type="component" value="Unassembled WGS sequence"/>
</dbReference>
<dbReference type="EMBL" id="JJPN01000023">
    <property type="protein sequence ID" value="KKG74756.1"/>
    <property type="molecule type" value="Genomic_DNA"/>
</dbReference>
<evidence type="ECO:0000313" key="60">
    <source>
        <dbReference type="Proteomes" id="UP000034001"/>
    </source>
</evidence>
<evidence type="ECO:0000313" key="57">
    <source>
        <dbReference type="Proteomes" id="UP000033889"/>
    </source>
</evidence>
<evidence type="ECO:0000313" key="54">
    <source>
        <dbReference type="Proteomes" id="UP000033835"/>
    </source>
</evidence>
<dbReference type="Proteomes" id="UP000034733">
    <property type="component" value="Unassembled WGS sequence"/>
</dbReference>
<dbReference type="Proteomes" id="UP000033889">
    <property type="component" value="Unassembled WGS sequence"/>
</dbReference>
<dbReference type="EMBL" id="JJPF01000127">
    <property type="protein sequence ID" value="KKG39887.1"/>
    <property type="molecule type" value="Genomic_DNA"/>
</dbReference>
<evidence type="ECO:0000313" key="80">
    <source>
        <dbReference type="Proteomes" id="UP000034409"/>
    </source>
</evidence>
<evidence type="ECO:0000313" key="100">
    <source>
        <dbReference type="Proteomes" id="UP000034944"/>
    </source>
</evidence>
<dbReference type="EMBL" id="JJOR01000109">
    <property type="protein sequence ID" value="KKG02625.1"/>
    <property type="molecule type" value="Genomic_DNA"/>
</dbReference>
<dbReference type="Proteomes" id="UP000034672">
    <property type="component" value="Unassembled WGS sequence"/>
</dbReference>
<evidence type="ECO:0000313" key="86">
    <source>
        <dbReference type="Proteomes" id="UP000034597"/>
    </source>
</evidence>
<evidence type="ECO:0000313" key="69">
    <source>
        <dbReference type="Proteomes" id="UP000034195"/>
    </source>
</evidence>
<dbReference type="Proteomes" id="UP000034692">
    <property type="component" value="Unassembled WGS sequence"/>
</dbReference>
<dbReference type="Proteomes" id="UP000034872">
    <property type="component" value="Unassembled WGS sequence"/>
</dbReference>
<dbReference type="Proteomes" id="UP000034253">
    <property type="component" value="Unassembled WGS sequence"/>
</dbReference>
<evidence type="ECO:0000313" key="75">
    <source>
        <dbReference type="Proteomes" id="UP000034279"/>
    </source>
</evidence>
<evidence type="ECO:0000313" key="12">
    <source>
        <dbReference type="EMBL" id="KKG55436.1"/>
    </source>
</evidence>
<dbReference type="EMBL" id="JJQI01000118">
    <property type="protein sequence ID" value="KKH35641.1"/>
    <property type="molecule type" value="Genomic_DNA"/>
</dbReference>
<evidence type="ECO:0000313" key="8">
    <source>
        <dbReference type="EMBL" id="KKG37328.1"/>
    </source>
</evidence>
<dbReference type="EMBL" id="JJPL01000057">
    <property type="protein sequence ID" value="KKG66232.1"/>
    <property type="molecule type" value="Genomic_DNA"/>
</dbReference>
<protein>
    <submittedName>
        <fullName evidence="40">Uncharacterized protein</fullName>
    </submittedName>
</protein>
<evidence type="ECO:0000313" key="26">
    <source>
        <dbReference type="EMBL" id="KKH05959.1"/>
    </source>
</evidence>
<evidence type="ECO:0000313" key="65">
    <source>
        <dbReference type="Proteomes" id="UP000034074"/>
    </source>
</evidence>
<evidence type="ECO:0000313" key="52">
    <source>
        <dbReference type="EMBL" id="QCR15854.1"/>
    </source>
</evidence>
<accession>A0A0F8S1S4</accession>
<dbReference type="EMBL" id="JJOU01000122">
    <property type="protein sequence ID" value="KKG13312.1"/>
    <property type="molecule type" value="Genomic_DNA"/>
</dbReference>
<evidence type="ECO:0000313" key="82">
    <source>
        <dbReference type="Proteomes" id="UP000034450"/>
    </source>
</evidence>
<dbReference type="Proteomes" id="UP000034817">
    <property type="component" value="Unassembled WGS sequence"/>
</dbReference>
<dbReference type="Proteomes" id="UP000033878">
    <property type="component" value="Unassembled WGS sequence"/>
</dbReference>
<dbReference type="EMBL" id="JJQW01000026">
    <property type="protein sequence ID" value="KKH90304.1"/>
    <property type="molecule type" value="Genomic_DNA"/>
</dbReference>
<dbReference type="EMBL" id="JJQS01000117">
    <property type="protein sequence ID" value="KKH72574.1"/>
    <property type="molecule type" value="Genomic_DNA"/>
</dbReference>
<evidence type="ECO:0000313" key="34">
    <source>
        <dbReference type="EMBL" id="KKH27631.1"/>
    </source>
</evidence>
<evidence type="ECO:0000313" key="93">
    <source>
        <dbReference type="Proteomes" id="UP000034817"/>
    </source>
</evidence>
<dbReference type="EMBL" id="JJPG01000060">
    <property type="protein sequence ID" value="KKG53026.1"/>
    <property type="molecule type" value="Genomic_DNA"/>
</dbReference>
<dbReference type="EMBL" id="JJQF01000127">
    <property type="protein sequence ID" value="KKH27631.1"/>
    <property type="molecule type" value="Genomic_DNA"/>
</dbReference>
<evidence type="ECO:0000313" key="71">
    <source>
        <dbReference type="Proteomes" id="UP000034232"/>
    </source>
</evidence>
<evidence type="ECO:0000313" key="38">
    <source>
        <dbReference type="EMBL" id="KKH51458.1"/>
    </source>
</evidence>
<dbReference type="EMBL" id="JJQH01000075">
    <property type="protein sequence ID" value="KKH41398.1"/>
    <property type="molecule type" value="Genomic_DNA"/>
</dbReference>
<dbReference type="Proteomes" id="UP000034021">
    <property type="component" value="Unassembled WGS sequence"/>
</dbReference>
<dbReference type="EMBL" id="JJOT01000109">
    <property type="protein sequence ID" value="KKF99378.1"/>
    <property type="molecule type" value="Genomic_DNA"/>
</dbReference>
<dbReference type="EMBL" id="JJQZ01000024">
    <property type="protein sequence ID" value="KKH99024.1"/>
    <property type="molecule type" value="Genomic_DNA"/>
</dbReference>
<dbReference type="EMBL" id="JJQU01000050">
    <property type="protein sequence ID" value="KKH89112.1"/>
    <property type="molecule type" value="Genomic_DNA"/>
</dbReference>
<dbReference type="EMBL" id="JJPD01000180">
    <property type="protein sequence ID" value="KKG37328.1"/>
    <property type="molecule type" value="Genomic_DNA"/>
</dbReference>
<evidence type="ECO:0000313" key="96">
    <source>
        <dbReference type="Proteomes" id="UP000034872"/>
    </source>
</evidence>
<evidence type="ECO:0000313" key="77">
    <source>
        <dbReference type="Proteomes" id="UP000034338"/>
    </source>
</evidence>
<evidence type="ECO:0000313" key="18">
    <source>
        <dbReference type="EMBL" id="KKG76870.1"/>
    </source>
</evidence>
<organism evidence="40 90">
    <name type="scientific">Methanosarcina mazei</name>
    <name type="common">Methanosarcina frisia</name>
    <dbReference type="NCBI Taxonomy" id="2209"/>
    <lineage>
        <taxon>Archaea</taxon>
        <taxon>Methanobacteriati</taxon>
        <taxon>Methanobacteriota</taxon>
        <taxon>Stenosarchaea group</taxon>
        <taxon>Methanomicrobia</taxon>
        <taxon>Methanosarcinales</taxon>
        <taxon>Methanosarcinaceae</taxon>
        <taxon>Methanosarcina</taxon>
    </lineage>
</organism>
<evidence type="ECO:0000313" key="28">
    <source>
        <dbReference type="EMBL" id="KKH11306.1"/>
    </source>
</evidence>
<evidence type="ECO:0000313" key="27">
    <source>
        <dbReference type="EMBL" id="KKH10260.1"/>
    </source>
</evidence>
<evidence type="ECO:0000313" key="79">
    <source>
        <dbReference type="Proteomes" id="UP000034399"/>
    </source>
</evidence>
<evidence type="ECO:0000313" key="97">
    <source>
        <dbReference type="Proteomes" id="UP000034921"/>
    </source>
</evidence>
<evidence type="ECO:0000313" key="15">
    <source>
        <dbReference type="EMBL" id="KKG66232.1"/>
    </source>
</evidence>
<dbReference type="EMBL" id="JJPX01000156">
    <property type="protein sequence ID" value="KKH05959.1"/>
    <property type="molecule type" value="Genomic_DNA"/>
</dbReference>
<evidence type="ECO:0000313" key="67">
    <source>
        <dbReference type="Proteomes" id="UP000034151"/>
    </source>
</evidence>
<dbReference type="Proteomes" id="UP000033885">
    <property type="component" value="Unassembled WGS sequence"/>
</dbReference>
<dbReference type="EMBL" id="JJPO01000135">
    <property type="protein sequence ID" value="KKG70416.1"/>
    <property type="molecule type" value="Genomic_DNA"/>
</dbReference>
<dbReference type="Proteomes" id="UP000034298">
    <property type="component" value="Unassembled WGS sequence"/>
</dbReference>
<dbReference type="EMBL" id="JJQB01000079">
    <property type="protein sequence ID" value="KKH19640.1"/>
    <property type="molecule type" value="Genomic_DNA"/>
</dbReference>
<dbReference type="Proteomes" id="UP000034577">
    <property type="component" value="Unassembled WGS sequence"/>
</dbReference>
<evidence type="ECO:0000313" key="85">
    <source>
        <dbReference type="Proteomes" id="UP000034578"/>
    </source>
</evidence>
<evidence type="ECO:0000313" key="83">
    <source>
        <dbReference type="Proteomes" id="UP000034566"/>
    </source>
</evidence>
<evidence type="ECO:0000313" key="49">
    <source>
        <dbReference type="EMBL" id="KKH90304.1"/>
    </source>
</evidence>
<evidence type="ECO:0000313" key="21">
    <source>
        <dbReference type="EMBL" id="KKG86808.1"/>
    </source>
</evidence>
<evidence type="ECO:0000313" key="99">
    <source>
        <dbReference type="Proteomes" id="UP000034937"/>
    </source>
</evidence>
<dbReference type="EMBL" id="JJPT01000038">
    <property type="protein sequence ID" value="KKG93582.1"/>
    <property type="molecule type" value="Genomic_DNA"/>
</dbReference>
<dbReference type="EMBL" id="JJRA01000117">
    <property type="protein sequence ID" value="KKI01829.1"/>
    <property type="molecule type" value="Genomic_DNA"/>
</dbReference>
<evidence type="ECO:0000313" key="61">
    <source>
        <dbReference type="Proteomes" id="UP000034021"/>
    </source>
</evidence>
<evidence type="ECO:0000313" key="95">
    <source>
        <dbReference type="Proteomes" id="UP000034842"/>
    </source>
</evidence>
<evidence type="ECO:0000313" key="31">
    <source>
        <dbReference type="EMBL" id="KKH24723.1"/>
    </source>
</evidence>
<evidence type="ECO:0000313" key="29">
    <source>
        <dbReference type="EMBL" id="KKH14094.1"/>
    </source>
</evidence>
<dbReference type="EMBL" id="JJPC01000164">
    <property type="protein sequence ID" value="KKG29963.1"/>
    <property type="molecule type" value="Genomic_DNA"/>
</dbReference>
<evidence type="ECO:0000313" key="35">
    <source>
        <dbReference type="EMBL" id="KKH33854.1"/>
    </source>
</evidence>
<dbReference type="EMBL" id="JJQN01000042">
    <property type="protein sequence ID" value="KKH61730.1"/>
    <property type="molecule type" value="Genomic_DNA"/>
</dbReference>
<dbReference type="Proteomes" id="UP000033835">
    <property type="component" value="Unassembled WGS sequence"/>
</dbReference>
<evidence type="ECO:0000313" key="73">
    <source>
        <dbReference type="Proteomes" id="UP000034253"/>
    </source>
</evidence>
<evidence type="ECO:0000313" key="13">
    <source>
        <dbReference type="EMBL" id="KKG58428.1"/>
    </source>
</evidence>
<evidence type="ECO:0000313" key="63">
    <source>
        <dbReference type="Proteomes" id="UP000034047"/>
    </source>
</evidence>
<gene>
    <name evidence="52" type="ORF">DKM28_07175</name>
    <name evidence="5" type="ORF">DU30_09070</name>
    <name evidence="2" type="ORF">DU31_09910</name>
    <name evidence="4" type="ORF">DU34_00325</name>
    <name evidence="8" type="ORF">DU35_15475</name>
    <name evidence="12" type="ORF">DU36_14795</name>
    <name evidence="34" type="ORF">DU37_18795</name>
    <name evidence="11" type="ORF">DU38_13720</name>
    <name evidence="9" type="ORF">DU39_13860</name>
    <name evidence="1" type="ORF">DU40_02870</name>
    <name evidence="10" type="ORF">DU41_17925</name>
    <name evidence="26" type="ORF">DU42_02360</name>
    <name evidence="18" type="ORF">DU43_14555</name>
    <name evidence="29" type="ORF">DU44_19785</name>
    <name evidence="13" type="ORF">DU45_06675</name>
    <name evidence="17" type="ORF">DU46_09700</name>
    <name evidence="3" type="ORF">DU47_15415</name>
    <name evidence="30" type="ORF">DU48_16680</name>
    <name evidence="6" type="ORF">DU49_14400</name>
    <name evidence="37" type="ORF">DU50_10780</name>
    <name evidence="27" type="ORF">DU51_12190</name>
    <name evidence="7" type="ORF">DU52_09525</name>
    <name evidence="35" type="ORF">DU54_10480</name>
    <name evidence="19" type="ORF">DU55_11050</name>
    <name evidence="25" type="ORF">DU56_13555</name>
    <name evidence="22" type="ORF">DU57_03515</name>
    <name evidence="33" type="ORF">DU58_06740</name>
    <name evidence="21" type="ORF">DU59_15020</name>
    <name evidence="32" type="ORF">DU60_14210</name>
    <name evidence="20" type="ORF">DU61_08030</name>
    <name evidence="28" type="ORF">DU62_09345</name>
    <name evidence="16" type="ORF">DU63_08780</name>
    <name evidence="14" type="ORF">DU64_17250</name>
    <name evidence="31" type="ORF">DU65_07715</name>
    <name evidence="15" type="ORF">DU67_09565</name>
    <name evidence="24" type="ORF">DU68_13300</name>
    <name evidence="23" type="ORF">DU69_05510</name>
    <name evidence="36" type="ORF">DU71_11560</name>
    <name evidence="39" type="ORF">DU72_06330</name>
    <name evidence="42" type="ORF">DU73_05175</name>
    <name evidence="41" type="ORF">DU74_13025</name>
    <name evidence="40" type="ORF">DU75_10785</name>
    <name evidence="38" type="ORF">DU76_07210</name>
    <name evidence="45" type="ORF">DU77_12480</name>
    <name evidence="46" type="ORF">DU78_11255</name>
    <name evidence="48" type="ORF">DU80_02840</name>
    <name evidence="51" type="ORF">DU81_09790</name>
    <name evidence="47" type="ORF">DU82_08920</name>
    <name evidence="50" type="ORF">DU84_10335</name>
    <name evidence="44" type="ORF">DU86_11550</name>
    <name evidence="43" type="ORF">DU87_08235</name>
    <name evidence="49" type="ORF">DU88_06780</name>
</gene>
<evidence type="ECO:0000313" key="39">
    <source>
        <dbReference type="EMBL" id="KKH54918.1"/>
    </source>
</evidence>
<evidence type="ECO:0000313" key="84">
    <source>
        <dbReference type="Proteomes" id="UP000034577"/>
    </source>
</evidence>
<dbReference type="Proteomes" id="UP000034450">
    <property type="component" value="Unassembled WGS sequence"/>
</dbReference>
<evidence type="ECO:0000313" key="44">
    <source>
        <dbReference type="EMBL" id="KKH71132.1"/>
    </source>
</evidence>
<evidence type="ECO:0000313" key="23">
    <source>
        <dbReference type="EMBL" id="KKG93582.1"/>
    </source>
</evidence>
<dbReference type="Proteomes" id="UP000034937">
    <property type="component" value="Unassembled WGS sequence"/>
</dbReference>
<dbReference type="PATRIC" id="fig|2209.39.peg.3025"/>
<dbReference type="Proteomes" id="UP000034657">
    <property type="component" value="Unassembled WGS sequence"/>
</dbReference>
<evidence type="ECO:0000313" key="25">
    <source>
        <dbReference type="EMBL" id="KKH01091.1"/>
    </source>
</evidence>
<proteinExistence type="predicted"/>
<dbReference type="EMBL" id="JJPH01000020">
    <property type="protein sequence ID" value="KKG55436.1"/>
    <property type="molecule type" value="Genomic_DNA"/>
</dbReference>
<evidence type="ECO:0000313" key="7">
    <source>
        <dbReference type="EMBL" id="KKG35604.1"/>
    </source>
</evidence>
<evidence type="ECO:0000313" key="102">
    <source>
        <dbReference type="Proteomes" id="UP000300067"/>
    </source>
</evidence>
<dbReference type="Proteomes" id="UP000034387">
    <property type="component" value="Unassembled WGS sequence"/>
</dbReference>
<dbReference type="EMBL" id="JJPZ01000071">
    <property type="protein sequence ID" value="KKH11306.1"/>
    <property type="molecule type" value="Genomic_DNA"/>
</dbReference>
<dbReference type="EMBL" id="JJQQ01000144">
    <property type="protein sequence ID" value="KKH64690.1"/>
    <property type="molecule type" value="Genomic_DNA"/>
</dbReference>
<evidence type="ECO:0000313" key="41">
    <source>
        <dbReference type="EMBL" id="KKH61730.1"/>
    </source>
</evidence>
<dbReference type="EMBL" id="JJPK01000118">
    <property type="protein sequence ID" value="KKG58428.1"/>
    <property type="molecule type" value="Genomic_DNA"/>
</dbReference>
<dbReference type="Proteomes" id="UP000034944">
    <property type="component" value="Unassembled WGS sequence"/>
</dbReference>
<reference evidence="52 102" key="2">
    <citation type="submission" date="2018-05" db="EMBL/GenBank/DDBJ databases">
        <title>Methanosarcina gilichinskyana sp. nov., a novel methanogenic archaeon isolated from Holocene permafrost, North East Russia.</title>
        <authorList>
            <person name="Oshurkova V."/>
            <person name="Meer M."/>
            <person name="Bochkareva O."/>
            <person name="Shcherbakova V."/>
        </authorList>
    </citation>
    <scope>NUCLEOTIDE SEQUENCE [LARGE SCALE GENOMIC DNA]</scope>
    <source>
        <strain evidence="52 102">JL01</strain>
    </source>
</reference>
<dbReference type="EMBL" id="JJPM01000109">
    <property type="protein sequence ID" value="KKG76870.1"/>
    <property type="molecule type" value="Genomic_DNA"/>
</dbReference>
<evidence type="ECO:0000313" key="43">
    <source>
        <dbReference type="EMBL" id="KKH64690.1"/>
    </source>
</evidence>
<dbReference type="Proteomes" id="UP000034578">
    <property type="component" value="Unassembled WGS sequence"/>
</dbReference>
<dbReference type="EMBL" id="JJQE01000112">
    <property type="protein sequence ID" value="KKH27090.1"/>
    <property type="molecule type" value="Genomic_DNA"/>
</dbReference>
<evidence type="ECO:0000313" key="45">
    <source>
        <dbReference type="EMBL" id="KKH72574.1"/>
    </source>
</evidence>
<dbReference type="EMBL" id="JJPW01000051">
    <property type="protein sequence ID" value="KKH01091.1"/>
    <property type="molecule type" value="Genomic_DNA"/>
</dbReference>
<dbReference type="Proteomes" id="UP000034667">
    <property type="component" value="Unassembled WGS sequence"/>
</dbReference>
<evidence type="ECO:0000313" key="30">
    <source>
        <dbReference type="EMBL" id="KKH19640.1"/>
    </source>
</evidence>
<dbReference type="EMBL" id="CP029709">
    <property type="protein sequence ID" value="QCR15854.1"/>
    <property type="molecule type" value="Genomic_DNA"/>
</dbReference>
<evidence type="ECO:0000313" key="90">
    <source>
        <dbReference type="Proteomes" id="UP000034692"/>
    </source>
</evidence>
<dbReference type="AlphaFoldDB" id="A0A0F8S1S4"/>
<dbReference type="Proteomes" id="UP000034597">
    <property type="component" value="Unassembled WGS sequence"/>
</dbReference>
<dbReference type="Proteomes" id="UP000300067">
    <property type="component" value="Chromosome"/>
</dbReference>